<feature type="transmembrane region" description="Helical" evidence="1">
    <location>
        <begin position="33"/>
        <end position="51"/>
    </location>
</feature>
<keyword evidence="1" id="KW-1133">Transmembrane helix</keyword>
<keyword evidence="1" id="KW-0812">Transmembrane</keyword>
<proteinExistence type="predicted"/>
<gene>
    <name evidence="2" type="ORF">A2827_01830</name>
</gene>
<accession>A0A1G2H7U8</accession>
<organism evidence="2 3">
    <name type="scientific">Candidatus Spechtbacteria bacterium RIFCSPHIGHO2_01_FULL_43_30</name>
    <dbReference type="NCBI Taxonomy" id="1802158"/>
    <lineage>
        <taxon>Bacteria</taxon>
        <taxon>Candidatus Spechtiibacteriota</taxon>
    </lineage>
</organism>
<name>A0A1G2H7U8_9BACT</name>
<protein>
    <submittedName>
        <fullName evidence="2">Uncharacterized protein</fullName>
    </submittedName>
</protein>
<sequence>MIENSDNNKKIADTNNANTKFDKPVYFSDAFKYPALFVAVGLILTAGFYFSTQYKPMGQNKSLDLADWQTYRNDEFGFEVKLPPDWYVKVSEQGGDSISFWSQDLEDAYDECSRGQETDPMLRCDMGILVLEEVLVTDPYFAYRPYAPLSSVSAVELRQATYIPDLKVQIPSRTKANIGLVFYLYERSGYEDEDRRNFDQILATFRFSDNNFPTSQNVQVDEGLDGLLLLSPNGGEILKFGETQMIKWNDSRGLADGFGIFLQSTESIPWKTATIETNIQSSESSYFWIVPSDGSITPGNKYKILITASIKGSTKMGLTDGTDGFLILE</sequence>
<evidence type="ECO:0000313" key="2">
    <source>
        <dbReference type="EMBL" id="OGZ58429.1"/>
    </source>
</evidence>
<keyword evidence="1" id="KW-0472">Membrane</keyword>
<dbReference type="AlphaFoldDB" id="A0A1G2H7U8"/>
<comment type="caution">
    <text evidence="2">The sequence shown here is derived from an EMBL/GenBank/DDBJ whole genome shotgun (WGS) entry which is preliminary data.</text>
</comment>
<dbReference type="EMBL" id="MHOD01000007">
    <property type="protein sequence ID" value="OGZ58429.1"/>
    <property type="molecule type" value="Genomic_DNA"/>
</dbReference>
<dbReference type="Proteomes" id="UP000177932">
    <property type="component" value="Unassembled WGS sequence"/>
</dbReference>
<reference evidence="2 3" key="1">
    <citation type="journal article" date="2016" name="Nat. Commun.">
        <title>Thousands of microbial genomes shed light on interconnected biogeochemical processes in an aquifer system.</title>
        <authorList>
            <person name="Anantharaman K."/>
            <person name="Brown C.T."/>
            <person name="Hug L.A."/>
            <person name="Sharon I."/>
            <person name="Castelle C.J."/>
            <person name="Probst A.J."/>
            <person name="Thomas B.C."/>
            <person name="Singh A."/>
            <person name="Wilkins M.J."/>
            <person name="Karaoz U."/>
            <person name="Brodie E.L."/>
            <person name="Williams K.H."/>
            <person name="Hubbard S.S."/>
            <person name="Banfield J.F."/>
        </authorList>
    </citation>
    <scope>NUCLEOTIDE SEQUENCE [LARGE SCALE GENOMIC DNA]</scope>
</reference>
<evidence type="ECO:0000256" key="1">
    <source>
        <dbReference type="SAM" id="Phobius"/>
    </source>
</evidence>
<dbReference type="STRING" id="1802158.A2827_01830"/>
<evidence type="ECO:0000313" key="3">
    <source>
        <dbReference type="Proteomes" id="UP000177932"/>
    </source>
</evidence>